<dbReference type="EMBL" id="ML178871">
    <property type="protein sequence ID" value="TFK95930.1"/>
    <property type="molecule type" value="Genomic_DNA"/>
</dbReference>
<dbReference type="PANTHER" id="PTHR35201">
    <property type="entry name" value="TERPENE SYNTHASE"/>
    <property type="match status" value="1"/>
</dbReference>
<sequence>MSRTIPSYFSLPDFVGTCPYQLRANPHEKEVARLSERWLLRDAHFNFPKKRAFKGLKGAQLASQCYPDADAFHLRVCADYINYLFSLDDWLDEIDERDTSSMEKLCIDPMRDPHACRAEKMASKLTKSFFIRFSQYAGLRCQQRFITTMELFFKAVYQQARDRRTGAVPTLNEYTEMRRNTSGCKPCFALIEFAGGFELPDHVAQHPSIQAMEEATNDFVTWSNDVFSYNKEQCMGDKHNMIAVLMDHEGLSLQQAVDVVGDYTIRSIDRFEAERLNVPSFGPGIDECVQKYIAGMESWIVGSLHWSYETERYFGRGGRKIKRQRSIQLLPKEQ</sequence>
<proteinExistence type="inferred from homology"/>
<dbReference type="GO" id="GO:0008299">
    <property type="term" value="P:isoprenoid biosynthetic process"/>
    <property type="evidence" value="ECO:0007669"/>
    <property type="project" value="UniProtKB-ARBA"/>
</dbReference>
<dbReference type="Pfam" id="PF19086">
    <property type="entry name" value="Terpene_syn_C_2"/>
    <property type="match status" value="1"/>
</dbReference>
<evidence type="ECO:0000313" key="7">
    <source>
        <dbReference type="EMBL" id="TFK95930.1"/>
    </source>
</evidence>
<dbReference type="InterPro" id="IPR034686">
    <property type="entry name" value="Terpene_cyclase-like_2"/>
</dbReference>
<dbReference type="SFLD" id="SFLDG01020">
    <property type="entry name" value="Terpene_Cyclase_Like_2"/>
    <property type="match status" value="1"/>
</dbReference>
<accession>A0A5C3Q6E2</accession>
<evidence type="ECO:0000256" key="1">
    <source>
        <dbReference type="ARBA" id="ARBA00001946"/>
    </source>
</evidence>
<evidence type="ECO:0000313" key="8">
    <source>
        <dbReference type="Proteomes" id="UP000305067"/>
    </source>
</evidence>
<comment type="cofactor">
    <cofactor evidence="1 6">
        <name>Mg(2+)</name>
        <dbReference type="ChEBI" id="CHEBI:18420"/>
    </cofactor>
</comment>
<dbReference type="GO" id="GO:0046872">
    <property type="term" value="F:metal ion binding"/>
    <property type="evidence" value="ECO:0007669"/>
    <property type="project" value="UniProtKB-KW"/>
</dbReference>
<reference evidence="7 8" key="1">
    <citation type="journal article" date="2019" name="Nat. Ecol. Evol.">
        <title>Megaphylogeny resolves global patterns of mushroom evolution.</title>
        <authorList>
            <person name="Varga T."/>
            <person name="Krizsan K."/>
            <person name="Foldi C."/>
            <person name="Dima B."/>
            <person name="Sanchez-Garcia M."/>
            <person name="Sanchez-Ramirez S."/>
            <person name="Szollosi G.J."/>
            <person name="Szarkandi J.G."/>
            <person name="Papp V."/>
            <person name="Albert L."/>
            <person name="Andreopoulos W."/>
            <person name="Angelini C."/>
            <person name="Antonin V."/>
            <person name="Barry K.W."/>
            <person name="Bougher N.L."/>
            <person name="Buchanan P."/>
            <person name="Buyck B."/>
            <person name="Bense V."/>
            <person name="Catcheside P."/>
            <person name="Chovatia M."/>
            <person name="Cooper J."/>
            <person name="Damon W."/>
            <person name="Desjardin D."/>
            <person name="Finy P."/>
            <person name="Geml J."/>
            <person name="Haridas S."/>
            <person name="Hughes K."/>
            <person name="Justo A."/>
            <person name="Karasinski D."/>
            <person name="Kautmanova I."/>
            <person name="Kiss B."/>
            <person name="Kocsube S."/>
            <person name="Kotiranta H."/>
            <person name="LaButti K.M."/>
            <person name="Lechner B.E."/>
            <person name="Liimatainen K."/>
            <person name="Lipzen A."/>
            <person name="Lukacs Z."/>
            <person name="Mihaltcheva S."/>
            <person name="Morgado L.N."/>
            <person name="Niskanen T."/>
            <person name="Noordeloos M.E."/>
            <person name="Ohm R.A."/>
            <person name="Ortiz-Santana B."/>
            <person name="Ovrebo C."/>
            <person name="Racz N."/>
            <person name="Riley R."/>
            <person name="Savchenko A."/>
            <person name="Shiryaev A."/>
            <person name="Soop K."/>
            <person name="Spirin V."/>
            <person name="Szebenyi C."/>
            <person name="Tomsovsky M."/>
            <person name="Tulloss R.E."/>
            <person name="Uehling J."/>
            <person name="Grigoriev I.V."/>
            <person name="Vagvolgyi C."/>
            <person name="Papp T."/>
            <person name="Martin F.M."/>
            <person name="Miettinen O."/>
            <person name="Hibbett D.S."/>
            <person name="Nagy L.G."/>
        </authorList>
    </citation>
    <scope>NUCLEOTIDE SEQUENCE [LARGE SCALE GENOMIC DNA]</scope>
    <source>
        <strain evidence="7 8">CBS 309.79</strain>
    </source>
</reference>
<dbReference type="EC" id="4.2.3.-" evidence="6"/>
<dbReference type="AlphaFoldDB" id="A0A5C3Q6E2"/>
<evidence type="ECO:0000256" key="4">
    <source>
        <dbReference type="ARBA" id="ARBA00022842"/>
    </source>
</evidence>
<dbReference type="GO" id="GO:0010333">
    <property type="term" value="F:terpene synthase activity"/>
    <property type="evidence" value="ECO:0007669"/>
    <property type="project" value="InterPro"/>
</dbReference>
<evidence type="ECO:0000256" key="6">
    <source>
        <dbReference type="RuleBase" id="RU366034"/>
    </source>
</evidence>
<organism evidence="7 8">
    <name type="scientific">Pterulicium gracile</name>
    <dbReference type="NCBI Taxonomy" id="1884261"/>
    <lineage>
        <taxon>Eukaryota</taxon>
        <taxon>Fungi</taxon>
        <taxon>Dikarya</taxon>
        <taxon>Basidiomycota</taxon>
        <taxon>Agaricomycotina</taxon>
        <taxon>Agaricomycetes</taxon>
        <taxon>Agaricomycetidae</taxon>
        <taxon>Agaricales</taxon>
        <taxon>Pleurotineae</taxon>
        <taxon>Pterulaceae</taxon>
        <taxon>Pterulicium</taxon>
    </lineage>
</organism>
<dbReference type="SUPFAM" id="SSF48576">
    <property type="entry name" value="Terpenoid synthases"/>
    <property type="match status" value="1"/>
</dbReference>
<evidence type="ECO:0000256" key="5">
    <source>
        <dbReference type="ARBA" id="ARBA00023239"/>
    </source>
</evidence>
<keyword evidence="8" id="KW-1185">Reference proteome</keyword>
<keyword evidence="3 6" id="KW-0479">Metal-binding</keyword>
<dbReference type="SFLD" id="SFLDS00005">
    <property type="entry name" value="Isoprenoid_Synthase_Type_I"/>
    <property type="match status" value="1"/>
</dbReference>
<protein>
    <recommendedName>
        <fullName evidence="6">Terpene synthase</fullName>
        <ecNumber evidence="6">4.2.3.-</ecNumber>
    </recommendedName>
</protein>
<gene>
    <name evidence="7" type="ORF">BDV98DRAFT_555919</name>
</gene>
<name>A0A5C3Q6E2_9AGAR</name>
<dbReference type="Proteomes" id="UP000305067">
    <property type="component" value="Unassembled WGS sequence"/>
</dbReference>
<keyword evidence="5 6" id="KW-0456">Lyase</keyword>
<evidence type="ECO:0000256" key="3">
    <source>
        <dbReference type="ARBA" id="ARBA00022723"/>
    </source>
</evidence>
<keyword evidence="4 6" id="KW-0460">Magnesium</keyword>
<comment type="similarity">
    <text evidence="2 6">Belongs to the terpene synthase family.</text>
</comment>
<dbReference type="InterPro" id="IPR008949">
    <property type="entry name" value="Isoprenoid_synthase_dom_sf"/>
</dbReference>
<dbReference type="PANTHER" id="PTHR35201:SF4">
    <property type="entry name" value="BETA-PINACENE SYNTHASE-RELATED"/>
    <property type="match status" value="1"/>
</dbReference>
<dbReference type="OrthoDB" id="2861623at2759"/>
<dbReference type="Gene3D" id="1.10.600.10">
    <property type="entry name" value="Farnesyl Diphosphate Synthase"/>
    <property type="match status" value="1"/>
</dbReference>
<evidence type="ECO:0000256" key="2">
    <source>
        <dbReference type="ARBA" id="ARBA00006333"/>
    </source>
</evidence>